<gene>
    <name evidence="2" type="ORF">METZ01_LOCUS335756</name>
</gene>
<keyword evidence="1" id="KW-0472">Membrane</keyword>
<feature type="transmembrane region" description="Helical" evidence="1">
    <location>
        <begin position="16"/>
        <end position="37"/>
    </location>
</feature>
<evidence type="ECO:0008006" key="3">
    <source>
        <dbReference type="Google" id="ProtNLM"/>
    </source>
</evidence>
<dbReference type="EMBL" id="UINC01113355">
    <property type="protein sequence ID" value="SVC82902.1"/>
    <property type="molecule type" value="Genomic_DNA"/>
</dbReference>
<keyword evidence="1" id="KW-1133">Transmembrane helix</keyword>
<feature type="non-terminal residue" evidence="2">
    <location>
        <position position="318"/>
    </location>
</feature>
<name>A0A382QE63_9ZZZZ</name>
<dbReference type="AlphaFoldDB" id="A0A382QE63"/>
<keyword evidence="1" id="KW-0812">Transmembrane</keyword>
<proteinExistence type="predicted"/>
<sequence>MKKYINEIKIANLKKILILFTVSLGICGDPIINIWYIGIRENPIYNHYIEIYNPTDEVIDLSQYAFIKGHAQSSAIGHGWGNELSNSGVSFYRLSGSLFPGTSIGFSRDVSHESLQNTADVVFEDECVLSVSGDDAVGLFKGAGETAEEVLSACDSIPVDAVGTPYSDPGQSWQVSGEVGPPNSTNTSFYGVTRFAVLMRKPHIGTGNAGNWDFSRGCVVYPCTNDSVTTSYQASEWEVYPCYFYDGCNVANSIITNGAGAEPDCPDASLDIDSMATYYYDPNASEIVVLNEFLASSTDCCGAELFGEGVDFIELYNP</sequence>
<reference evidence="2" key="1">
    <citation type="submission" date="2018-05" db="EMBL/GenBank/DDBJ databases">
        <authorList>
            <person name="Lanie J.A."/>
            <person name="Ng W.-L."/>
            <person name="Kazmierczak K.M."/>
            <person name="Andrzejewski T.M."/>
            <person name="Davidsen T.M."/>
            <person name="Wayne K.J."/>
            <person name="Tettelin H."/>
            <person name="Glass J.I."/>
            <person name="Rusch D."/>
            <person name="Podicherti R."/>
            <person name="Tsui H.-C.T."/>
            <person name="Winkler M.E."/>
        </authorList>
    </citation>
    <scope>NUCLEOTIDE SEQUENCE</scope>
</reference>
<evidence type="ECO:0000313" key="2">
    <source>
        <dbReference type="EMBL" id="SVC82902.1"/>
    </source>
</evidence>
<organism evidence="2">
    <name type="scientific">marine metagenome</name>
    <dbReference type="NCBI Taxonomy" id="408172"/>
    <lineage>
        <taxon>unclassified sequences</taxon>
        <taxon>metagenomes</taxon>
        <taxon>ecological metagenomes</taxon>
    </lineage>
</organism>
<evidence type="ECO:0000256" key="1">
    <source>
        <dbReference type="SAM" id="Phobius"/>
    </source>
</evidence>
<accession>A0A382QE63</accession>
<protein>
    <recommendedName>
        <fullName evidence="3">LTD domain-containing protein</fullName>
    </recommendedName>
</protein>